<sequence>MLARCVMAFFILSSSAKGSPTIRLLEQKATTSCDNFQLAGQDYTLLKYYTSGANSEYQMGRFTAPILIDLPAENFICAVIDPHTGNCTRSRKCLCEEISPGEYHFTYNKTADADTSNATVVMQWSGIGGTLHSDQYTFHFVYTAEMSFIKLNSSFKRSQEFLVAGEDSTELEFDVYGIYNIPESGNAPQFYYVTTDGVEHKVNLILDFVMTAQKFFQQFNPQQNKF</sequence>
<reference evidence="2 3" key="1">
    <citation type="journal article" date="2021" name="Elife">
        <title>Chloroplast acquisition without the gene transfer in kleptoplastic sea slugs, Plakobranchus ocellatus.</title>
        <authorList>
            <person name="Maeda T."/>
            <person name="Takahashi S."/>
            <person name="Yoshida T."/>
            <person name="Shimamura S."/>
            <person name="Takaki Y."/>
            <person name="Nagai Y."/>
            <person name="Toyoda A."/>
            <person name="Suzuki Y."/>
            <person name="Arimoto A."/>
            <person name="Ishii H."/>
            <person name="Satoh N."/>
            <person name="Nishiyama T."/>
            <person name="Hasebe M."/>
            <person name="Maruyama T."/>
            <person name="Minagawa J."/>
            <person name="Obokata J."/>
            <person name="Shigenobu S."/>
        </authorList>
    </citation>
    <scope>NUCLEOTIDE SEQUENCE [LARGE SCALE GENOMIC DNA]</scope>
</reference>
<dbReference type="AlphaFoldDB" id="A0AAV4HYC4"/>
<accession>A0AAV4HYC4</accession>
<protein>
    <recommendedName>
        <fullName evidence="4">Secreted protein</fullName>
    </recommendedName>
</protein>
<evidence type="ECO:0000256" key="1">
    <source>
        <dbReference type="SAM" id="SignalP"/>
    </source>
</evidence>
<keyword evidence="1" id="KW-0732">Signal</keyword>
<organism evidence="2 3">
    <name type="scientific">Elysia marginata</name>
    <dbReference type="NCBI Taxonomy" id="1093978"/>
    <lineage>
        <taxon>Eukaryota</taxon>
        <taxon>Metazoa</taxon>
        <taxon>Spiralia</taxon>
        <taxon>Lophotrochozoa</taxon>
        <taxon>Mollusca</taxon>
        <taxon>Gastropoda</taxon>
        <taxon>Heterobranchia</taxon>
        <taxon>Euthyneura</taxon>
        <taxon>Panpulmonata</taxon>
        <taxon>Sacoglossa</taxon>
        <taxon>Placobranchoidea</taxon>
        <taxon>Plakobranchidae</taxon>
        <taxon>Elysia</taxon>
    </lineage>
</organism>
<dbReference type="Proteomes" id="UP000762676">
    <property type="component" value="Unassembled WGS sequence"/>
</dbReference>
<feature type="chain" id="PRO_5043652066" description="Secreted protein" evidence="1">
    <location>
        <begin position="19"/>
        <end position="226"/>
    </location>
</feature>
<name>A0AAV4HYC4_9GAST</name>
<gene>
    <name evidence="2" type="ORF">ElyMa_004626900</name>
</gene>
<dbReference type="EMBL" id="BMAT01009282">
    <property type="protein sequence ID" value="GFS03238.1"/>
    <property type="molecule type" value="Genomic_DNA"/>
</dbReference>
<evidence type="ECO:0000313" key="2">
    <source>
        <dbReference type="EMBL" id="GFS03238.1"/>
    </source>
</evidence>
<evidence type="ECO:0000313" key="3">
    <source>
        <dbReference type="Proteomes" id="UP000762676"/>
    </source>
</evidence>
<feature type="signal peptide" evidence="1">
    <location>
        <begin position="1"/>
        <end position="18"/>
    </location>
</feature>
<comment type="caution">
    <text evidence="2">The sequence shown here is derived from an EMBL/GenBank/DDBJ whole genome shotgun (WGS) entry which is preliminary data.</text>
</comment>
<keyword evidence="3" id="KW-1185">Reference proteome</keyword>
<proteinExistence type="predicted"/>
<evidence type="ECO:0008006" key="4">
    <source>
        <dbReference type="Google" id="ProtNLM"/>
    </source>
</evidence>